<dbReference type="AlphaFoldDB" id="A0A1H2R433"/>
<gene>
    <name evidence="1" type="ORF">SAMN05421781_0585</name>
</gene>
<keyword evidence="2" id="KW-1185">Reference proteome</keyword>
<dbReference type="STRING" id="1122204.SAMN05421781_0585"/>
<protein>
    <submittedName>
        <fullName evidence="1">Uncharacterized SPBc2 prophage-derived protein YoqJ</fullName>
    </submittedName>
</protein>
<dbReference type="InterPro" id="IPR010697">
    <property type="entry name" value="YspA"/>
</dbReference>
<dbReference type="PANTHER" id="PTHR38440">
    <property type="entry name" value="UPF0398 PROTEIN YPSA"/>
    <property type="match status" value="1"/>
</dbReference>
<accession>A0A1H2R433</accession>
<evidence type="ECO:0000313" key="1">
    <source>
        <dbReference type="EMBL" id="SDW14105.1"/>
    </source>
</evidence>
<dbReference type="OrthoDB" id="2301957at2"/>
<dbReference type="Proteomes" id="UP000199488">
    <property type="component" value="Unassembled WGS sequence"/>
</dbReference>
<dbReference type="Pfam" id="PF06908">
    <property type="entry name" value="YpsA"/>
    <property type="match status" value="1"/>
</dbReference>
<name>A0A1H2R433_9BACI</name>
<organism evidence="1 2">
    <name type="scientific">Marinococcus luteus</name>
    <dbReference type="NCBI Taxonomy" id="1122204"/>
    <lineage>
        <taxon>Bacteria</taxon>
        <taxon>Bacillati</taxon>
        <taxon>Bacillota</taxon>
        <taxon>Bacilli</taxon>
        <taxon>Bacillales</taxon>
        <taxon>Bacillaceae</taxon>
        <taxon>Marinococcus</taxon>
    </lineage>
</organism>
<dbReference type="PANTHER" id="PTHR38440:SF1">
    <property type="entry name" value="UPF0398 PROTEIN SPR0331"/>
    <property type="match status" value="1"/>
</dbReference>
<dbReference type="NCBIfam" id="NF010181">
    <property type="entry name" value="PRK13660.1"/>
    <property type="match status" value="1"/>
</dbReference>
<dbReference type="RefSeq" id="WP_091610908.1">
    <property type="nucleotide sequence ID" value="NZ_FNNC01000001.1"/>
</dbReference>
<dbReference type="Gene3D" id="3.40.50.450">
    <property type="match status" value="1"/>
</dbReference>
<dbReference type="EMBL" id="FNNC01000001">
    <property type="protein sequence ID" value="SDW14105.1"/>
    <property type="molecule type" value="Genomic_DNA"/>
</dbReference>
<dbReference type="SUPFAM" id="SSF102405">
    <property type="entry name" value="MCP/YpsA-like"/>
    <property type="match status" value="1"/>
</dbReference>
<dbReference type="PIRSF" id="PIRSF021290">
    <property type="entry name" value="DUF1273"/>
    <property type="match status" value="1"/>
</dbReference>
<sequence>MRRLAATGYKPAELGIFKDDAPEIAYIRKTLEKRLRALIEEGSEWLIISGQPGVEWWAAEAWNGLRAEYDHIQLAVLEPFLEQDSIWPEHVRTAYAELKQSADYVDAISKRPYVNPSQLKAKNDFIISHTDALLILYDEEQEGVPRYMLASAERRQQSDHYPVYTIVPEDLEETVREEAEREWDG</sequence>
<reference evidence="1 2" key="1">
    <citation type="submission" date="2016-10" db="EMBL/GenBank/DDBJ databases">
        <authorList>
            <person name="de Groot N.N."/>
        </authorList>
    </citation>
    <scope>NUCLEOTIDE SEQUENCE [LARGE SCALE GENOMIC DNA]</scope>
    <source>
        <strain evidence="1 2">DSM 23126</strain>
    </source>
</reference>
<proteinExistence type="predicted"/>
<evidence type="ECO:0000313" key="2">
    <source>
        <dbReference type="Proteomes" id="UP000199488"/>
    </source>
</evidence>